<dbReference type="RefSeq" id="WP_209907007.1">
    <property type="nucleotide sequence ID" value="NZ_BAAAMI010000011.1"/>
</dbReference>
<dbReference type="InterPro" id="IPR050855">
    <property type="entry name" value="NDM-1-like"/>
</dbReference>
<proteinExistence type="predicted"/>
<evidence type="ECO:0000313" key="3">
    <source>
        <dbReference type="Proteomes" id="UP000766570"/>
    </source>
</evidence>
<feature type="domain" description="Metallo-beta-lactamase" evidence="1">
    <location>
        <begin position="25"/>
        <end position="214"/>
    </location>
</feature>
<reference evidence="2 3" key="1">
    <citation type="submission" date="2021-03" db="EMBL/GenBank/DDBJ databases">
        <title>Sequencing the genomes of 1000 actinobacteria strains.</title>
        <authorList>
            <person name="Klenk H.-P."/>
        </authorList>
    </citation>
    <scope>NUCLEOTIDE SEQUENCE [LARGE SCALE GENOMIC DNA]</scope>
    <source>
        <strain evidence="2 3">DSM 15454</strain>
    </source>
</reference>
<dbReference type="SUPFAM" id="SSF56281">
    <property type="entry name" value="Metallo-hydrolase/oxidoreductase"/>
    <property type="match status" value="1"/>
</dbReference>
<keyword evidence="3" id="KW-1185">Reference proteome</keyword>
<dbReference type="PANTHER" id="PTHR42951">
    <property type="entry name" value="METALLO-BETA-LACTAMASE DOMAIN-CONTAINING"/>
    <property type="match status" value="1"/>
</dbReference>
<dbReference type="InterPro" id="IPR036866">
    <property type="entry name" value="RibonucZ/Hydroxyglut_hydro"/>
</dbReference>
<comment type="caution">
    <text evidence="2">The sequence shown here is derived from an EMBL/GenBank/DDBJ whole genome shotgun (WGS) entry which is preliminary data.</text>
</comment>
<accession>A0ABS4WCF6</accession>
<dbReference type="Gene3D" id="3.60.15.10">
    <property type="entry name" value="Ribonuclease Z/Hydroxyacylglutathione hydrolase-like"/>
    <property type="match status" value="1"/>
</dbReference>
<name>A0ABS4WCF6_9MICC</name>
<dbReference type="CDD" id="cd16282">
    <property type="entry name" value="metallo-hydrolase-like_MBL-fold"/>
    <property type="match status" value="1"/>
</dbReference>
<dbReference type="Proteomes" id="UP000766570">
    <property type="component" value="Unassembled WGS sequence"/>
</dbReference>
<evidence type="ECO:0000259" key="1">
    <source>
        <dbReference type="SMART" id="SM00849"/>
    </source>
</evidence>
<organism evidence="2 3">
    <name type="scientific">Paeniglutamicibacter psychrophenolicus</name>
    <dbReference type="NCBI Taxonomy" id="257454"/>
    <lineage>
        <taxon>Bacteria</taxon>
        <taxon>Bacillati</taxon>
        <taxon>Actinomycetota</taxon>
        <taxon>Actinomycetes</taxon>
        <taxon>Micrococcales</taxon>
        <taxon>Micrococcaceae</taxon>
        <taxon>Paeniglutamicibacter</taxon>
    </lineage>
</organism>
<dbReference type="SMART" id="SM00849">
    <property type="entry name" value="Lactamase_B"/>
    <property type="match status" value="1"/>
</dbReference>
<evidence type="ECO:0000313" key="2">
    <source>
        <dbReference type="EMBL" id="MBP2373889.1"/>
    </source>
</evidence>
<dbReference type="InterPro" id="IPR001279">
    <property type="entry name" value="Metallo-B-lactamas"/>
</dbReference>
<dbReference type="Pfam" id="PF00753">
    <property type="entry name" value="Lactamase_B"/>
    <property type="match status" value="1"/>
</dbReference>
<gene>
    <name evidence="2" type="ORF">JOF46_001801</name>
</gene>
<dbReference type="EMBL" id="JAGIOE010000001">
    <property type="protein sequence ID" value="MBP2373889.1"/>
    <property type="molecule type" value="Genomic_DNA"/>
</dbReference>
<sequence length="278" mass="30201">MKQPLVPKVEQLAPHCWRLLNHGFSMNTGLIVGQDRAAVIDTGSGPREAAGLYAAIRRITDVPLLVVNTHAHGDHVFGNGYFAAKGVENFHATAAAIEHLRRNGESERQMVRFLEPEMALRQGDHSGIIVPGNIVAETGGTLDLGGVTVQLFGLGPGHTSGDLLVRCGKVLFAGDLVEEGGPPNFEDSDPYLWAELLGRLVRECDVDVVVVPGHGNQVDLEFVRRQHREMLAAILEGESIVRSWPAGSFDPTAHQLEVLPYGPEQSTIFLQRLSETMP</sequence>
<dbReference type="PANTHER" id="PTHR42951:SF4">
    <property type="entry name" value="ACYL-COENZYME A THIOESTERASE MBLAC2"/>
    <property type="match status" value="1"/>
</dbReference>
<protein>
    <submittedName>
        <fullName evidence="2">Glyoxylase-like metal-dependent hydrolase (Beta-lactamase superfamily II)</fullName>
    </submittedName>
</protein>